<dbReference type="AlphaFoldDB" id="A0A852LTZ0"/>
<name>A0A852LTZ0_9AVES</name>
<organism evidence="3 4">
    <name type="scientific">Centropus bengalensis</name>
    <name type="common">lesser coucal</name>
    <dbReference type="NCBI Taxonomy" id="1463675"/>
    <lineage>
        <taxon>Eukaryota</taxon>
        <taxon>Metazoa</taxon>
        <taxon>Chordata</taxon>
        <taxon>Craniata</taxon>
        <taxon>Vertebrata</taxon>
        <taxon>Euteleostomi</taxon>
        <taxon>Archelosauria</taxon>
        <taxon>Archosauria</taxon>
        <taxon>Dinosauria</taxon>
        <taxon>Saurischia</taxon>
        <taxon>Theropoda</taxon>
        <taxon>Coelurosauria</taxon>
        <taxon>Aves</taxon>
        <taxon>Neognathae</taxon>
        <taxon>Neoaves</taxon>
        <taxon>Otidimorphae</taxon>
        <taxon>Cuculiformes</taxon>
        <taxon>Centropidae</taxon>
        <taxon>Centropus</taxon>
    </lineage>
</organism>
<reference evidence="3 4" key="1">
    <citation type="submission" date="2020-02" db="EMBL/GenBank/DDBJ databases">
        <title>Bird 10,000 Genomes (B10K) Project - Family phase.</title>
        <authorList>
            <person name="Zhang G."/>
        </authorList>
    </citation>
    <scope>NUCLEOTIDE SEQUENCE [LARGE SCALE GENOMIC DNA]</scope>
    <source>
        <strain evidence="3">B10K-DU-017-21</strain>
    </source>
</reference>
<gene>
    <name evidence="3" type="primary">Rptn</name>
    <name evidence="3" type="ORF">CENBEN_R12773</name>
</gene>
<feature type="compositionally biased region" description="Basic and acidic residues" evidence="1">
    <location>
        <begin position="349"/>
        <end position="365"/>
    </location>
</feature>
<evidence type="ECO:0000313" key="4">
    <source>
        <dbReference type="Proteomes" id="UP000632886"/>
    </source>
</evidence>
<dbReference type="CDD" id="cd00213">
    <property type="entry name" value="S-100"/>
    <property type="match status" value="1"/>
</dbReference>
<feature type="domain" description="S100/CaBP-9k-type calcium binding subdomain" evidence="2">
    <location>
        <begin position="4"/>
        <end position="46"/>
    </location>
</feature>
<dbReference type="GO" id="GO:0071345">
    <property type="term" value="P:cellular response to cytokine stimulus"/>
    <property type="evidence" value="ECO:0007669"/>
    <property type="project" value="TreeGrafter"/>
</dbReference>
<feature type="compositionally biased region" description="Basic and acidic residues" evidence="1">
    <location>
        <begin position="154"/>
        <end position="219"/>
    </location>
</feature>
<dbReference type="Pfam" id="PF01023">
    <property type="entry name" value="S_100"/>
    <property type="match status" value="1"/>
</dbReference>
<feature type="region of interest" description="Disordered" evidence="1">
    <location>
        <begin position="107"/>
        <end position="219"/>
    </location>
</feature>
<feature type="non-terminal residue" evidence="3">
    <location>
        <position position="591"/>
    </location>
</feature>
<accession>A0A852LTZ0</accession>
<dbReference type="SUPFAM" id="SSF47473">
    <property type="entry name" value="EF-hand"/>
    <property type="match status" value="1"/>
</dbReference>
<evidence type="ECO:0000256" key="1">
    <source>
        <dbReference type="SAM" id="MobiDB-lite"/>
    </source>
</evidence>
<dbReference type="PANTHER" id="PTHR11639">
    <property type="entry name" value="S100 CALCIUM-BINDING PROTEIN"/>
    <property type="match status" value="1"/>
</dbReference>
<dbReference type="GO" id="GO:0051896">
    <property type="term" value="P:regulation of phosphatidylinositol 3-kinase/protein kinase B signal transduction"/>
    <property type="evidence" value="ECO:0007669"/>
    <property type="project" value="TreeGrafter"/>
</dbReference>
<protein>
    <submittedName>
        <fullName evidence="3">RPTN protein</fullName>
    </submittedName>
</protein>
<dbReference type="GO" id="GO:0005615">
    <property type="term" value="C:extracellular space"/>
    <property type="evidence" value="ECO:0007669"/>
    <property type="project" value="TreeGrafter"/>
</dbReference>
<dbReference type="Proteomes" id="UP000632886">
    <property type="component" value="Unassembled WGS sequence"/>
</dbReference>
<feature type="compositionally biased region" description="Basic and acidic residues" evidence="1">
    <location>
        <begin position="382"/>
        <end position="479"/>
    </location>
</feature>
<dbReference type="SMART" id="SM01394">
    <property type="entry name" value="S_100"/>
    <property type="match status" value="1"/>
</dbReference>
<feature type="compositionally biased region" description="Basic and acidic residues" evidence="1">
    <location>
        <begin position="113"/>
        <end position="147"/>
    </location>
</feature>
<comment type="caution">
    <text evidence="3">The sequence shown here is derived from an EMBL/GenBank/DDBJ whole genome shotgun (WGS) entry which is preliminary data.</text>
</comment>
<dbReference type="GO" id="GO:0046914">
    <property type="term" value="F:transition metal ion binding"/>
    <property type="evidence" value="ECO:0007669"/>
    <property type="project" value="InterPro"/>
</dbReference>
<keyword evidence="4" id="KW-1185">Reference proteome</keyword>
<evidence type="ECO:0000313" key="3">
    <source>
        <dbReference type="EMBL" id="NXX95901.1"/>
    </source>
</evidence>
<dbReference type="InterPro" id="IPR013787">
    <property type="entry name" value="S100_Ca-bd_sub"/>
</dbReference>
<feature type="non-terminal residue" evidence="3">
    <location>
        <position position="1"/>
    </location>
</feature>
<proteinExistence type="predicted"/>
<dbReference type="PANTHER" id="PTHR11639:SF26">
    <property type="entry name" value="CORNULIN"/>
    <property type="match status" value="1"/>
</dbReference>
<feature type="region of interest" description="Disordered" evidence="1">
    <location>
        <begin position="294"/>
        <end position="365"/>
    </location>
</feature>
<dbReference type="GO" id="GO:1902808">
    <property type="term" value="P:positive regulation of cell cycle G1/S phase transition"/>
    <property type="evidence" value="ECO:0007669"/>
    <property type="project" value="TreeGrafter"/>
</dbReference>
<feature type="region of interest" description="Disordered" evidence="1">
    <location>
        <begin position="382"/>
        <end position="591"/>
    </location>
</feature>
<dbReference type="GO" id="GO:0005509">
    <property type="term" value="F:calcium ion binding"/>
    <property type="evidence" value="ECO:0007669"/>
    <property type="project" value="TreeGrafter"/>
</dbReference>
<feature type="compositionally biased region" description="Acidic residues" evidence="1">
    <location>
        <begin position="579"/>
        <end position="591"/>
    </location>
</feature>
<dbReference type="InterPro" id="IPR011992">
    <property type="entry name" value="EF-hand-dom_pair"/>
</dbReference>
<feature type="compositionally biased region" description="Basic and acidic residues" evidence="1">
    <location>
        <begin position="556"/>
        <end position="574"/>
    </location>
</feature>
<feature type="compositionally biased region" description="Basic and acidic residues" evidence="1">
    <location>
        <begin position="294"/>
        <end position="340"/>
    </location>
</feature>
<feature type="compositionally biased region" description="Basic and acidic residues" evidence="1">
    <location>
        <begin position="487"/>
        <end position="549"/>
    </location>
</feature>
<dbReference type="EMBL" id="WBNK01000907">
    <property type="protein sequence ID" value="NXX95901.1"/>
    <property type="molecule type" value="Genomic_DNA"/>
</dbReference>
<dbReference type="InterPro" id="IPR034325">
    <property type="entry name" value="S-100_dom"/>
</dbReference>
<dbReference type="GO" id="GO:0048306">
    <property type="term" value="F:calcium-dependent protein binding"/>
    <property type="evidence" value="ECO:0007669"/>
    <property type="project" value="TreeGrafter"/>
</dbReference>
<evidence type="ECO:0000259" key="2">
    <source>
        <dbReference type="SMART" id="SM01394"/>
    </source>
</evidence>
<sequence length="591" mass="71263">MSSFLDSICTIITVFHKHAKEDGDCTKLSRRKMKEFIQSEFADVIAKPHDPQTIDKILWFLEWDSDGEIDFNEFLALVCRVAKACYWYLPSGPCLLQRTKLTTSKLTLQEPEINDRGSRQHLREEEQQTHERNHHSSSERELQRDTRVNTLETIEERRKHQQQRNETKQSIIEKHRGQTQETEKRGATTDLRDTRERREVETRESQDDGRRRESMRYERSQETAVVEAEADVKIRRVSREVEPRGDVEWRDRCCEREELEDERRISQGRDRKEPVQDRAITHQRELDLQVTECRRGQTHEREERGATTDQRDTRERREVETRELEYDGRRRESVRYERSQETAVAEAEADVKFRRVSREVEPRGDVEWRDRCCGWEELEDERRISQGRERKEPVQDRALPHHHELDLQRKEPVQDRAIPRHHEPDLQVTECRRGQTHEREKRGATTDQRDTRERRDVETRESQDDGRRRESVRYERSQETVEAAAEADVKIRRVSREVEPRGDVEWRDRCCEREEPEDERRISQGRDRQEPVQDRAITHQRELDLDIIEHRRHQTHEREEQRDIRSHRDARERSSLQTVEEDEETDLIYHP</sequence>
<dbReference type="Gene3D" id="1.10.238.10">
    <property type="entry name" value="EF-hand"/>
    <property type="match status" value="1"/>
</dbReference>